<sequence>MPFMWTNELVLELIENYKLCECLWNTKHAQYKCRNAKHDAWTTLAEKTGSNIEEVKRKMKNVIAQFYRERKKYRTLKKSGAGAVFISKWFAYEVLLFLAGRNKVRKCTEKGITTSEGEDDGSDSSATDSGEVESQDSNIADEADAVTDSSFIVGEANNDVDTLNKTVAAITETPTKPNENRTRSPTPSTSSTTKSKQGPRLFKSPKTMKKRQADVKTDERQEEAYVLLKQLQNKKPRNRFQIFGELVACKIENLQNENAKNTVEHLISNILYDASMGKYDRPFPCYQSWHTPSANNNTARYYSDNQNYYSSSTNDSVTSPASTTHTPMPSPNSSCYETNYLPQTETNNSTLSKEKQPCRNLQESSISDAIRLAMSDAGLDVNY</sequence>
<dbReference type="RefSeq" id="XP_028146439.1">
    <property type="nucleotide sequence ID" value="XM_028290638.1"/>
</dbReference>
<dbReference type="PANTHER" id="PTHR21505">
    <property type="entry name" value="MADF DOMAIN-CONTAINING PROTEIN-RELATED"/>
    <property type="match status" value="1"/>
</dbReference>
<feature type="region of interest" description="Disordered" evidence="1">
    <location>
        <begin position="111"/>
        <end position="143"/>
    </location>
</feature>
<evidence type="ECO:0000313" key="6">
    <source>
        <dbReference type="RefSeq" id="XP_028145696.1"/>
    </source>
</evidence>
<dbReference type="EnsemblMetazoa" id="XM_050661723.1">
    <property type="protein sequence ID" value="XP_050517680.1"/>
    <property type="gene ID" value="LOC126892217"/>
</dbReference>
<reference evidence="5 6" key="1">
    <citation type="submission" date="2025-04" db="UniProtKB">
        <authorList>
            <consortium name="RefSeq"/>
        </authorList>
    </citation>
    <scope>IDENTIFICATION</scope>
    <source>
        <tissue evidence="5 6">Whole insect</tissue>
    </source>
</reference>
<evidence type="ECO:0000313" key="5">
    <source>
        <dbReference type="RefSeq" id="XP_028133475.1"/>
    </source>
</evidence>
<dbReference type="Proteomes" id="UP001652700">
    <property type="component" value="Unplaced"/>
</dbReference>
<evidence type="ECO:0000313" key="7">
    <source>
        <dbReference type="RefSeq" id="XP_028146439.1"/>
    </source>
</evidence>
<name>A0A6P7GB94_DIAVI</name>
<dbReference type="PANTHER" id="PTHR21505:SF15">
    <property type="entry name" value="RE18252P"/>
    <property type="match status" value="1"/>
</dbReference>
<feature type="region of interest" description="Disordered" evidence="1">
    <location>
        <begin position="311"/>
        <end position="361"/>
    </location>
</feature>
<dbReference type="PROSITE" id="PS51029">
    <property type="entry name" value="MADF"/>
    <property type="match status" value="1"/>
</dbReference>
<evidence type="ECO:0000313" key="9">
    <source>
        <dbReference type="RefSeq" id="XP_028148472.1"/>
    </source>
</evidence>
<feature type="domain" description="MADF" evidence="2">
    <location>
        <begin position="12"/>
        <end position="103"/>
    </location>
</feature>
<dbReference type="InterPro" id="IPR006578">
    <property type="entry name" value="MADF-dom"/>
</dbReference>
<evidence type="ECO:0000313" key="8">
    <source>
        <dbReference type="RefSeq" id="XP_028147079.1"/>
    </source>
</evidence>
<dbReference type="Pfam" id="PF10545">
    <property type="entry name" value="MADF_DNA_bdg"/>
    <property type="match status" value="1"/>
</dbReference>
<proteinExistence type="predicted"/>
<protein>
    <submittedName>
        <fullName evidence="5">Uncharacterized protein LOC114328729</fullName>
    </submittedName>
    <submittedName>
        <fullName evidence="6">Uncharacterized protein LOC114339269</fullName>
    </submittedName>
    <submittedName>
        <fullName evidence="7">Uncharacterized protein LOC114339951</fullName>
    </submittedName>
    <submittedName>
        <fullName evidence="8">Uncharacterized protein LOC114340528</fullName>
    </submittedName>
    <submittedName>
        <fullName evidence="9">Uncharacterized protein LOC114341863 isoform X1</fullName>
    </submittedName>
</protein>
<feature type="region of interest" description="Disordered" evidence="1">
    <location>
        <begin position="169"/>
        <end position="217"/>
    </location>
</feature>
<feature type="compositionally biased region" description="Acidic residues" evidence="1">
    <location>
        <begin position="130"/>
        <end position="143"/>
    </location>
</feature>
<organism evidence="7">
    <name type="scientific">Diabrotica virgifera virgifera</name>
    <name type="common">western corn rootworm</name>
    <dbReference type="NCBI Taxonomy" id="50390"/>
    <lineage>
        <taxon>Eukaryota</taxon>
        <taxon>Metazoa</taxon>
        <taxon>Ecdysozoa</taxon>
        <taxon>Arthropoda</taxon>
        <taxon>Hexapoda</taxon>
        <taxon>Insecta</taxon>
        <taxon>Pterygota</taxon>
        <taxon>Neoptera</taxon>
        <taxon>Endopterygota</taxon>
        <taxon>Coleoptera</taxon>
        <taxon>Polyphaga</taxon>
        <taxon>Cucujiformia</taxon>
        <taxon>Chrysomeloidea</taxon>
        <taxon>Chrysomelidae</taxon>
        <taxon>Galerucinae</taxon>
        <taxon>Diabroticina</taxon>
        <taxon>Diabroticites</taxon>
        <taxon>Diabrotica</taxon>
    </lineage>
</organism>
<dbReference type="SMART" id="SM00595">
    <property type="entry name" value="MADF"/>
    <property type="match status" value="1"/>
</dbReference>
<gene>
    <name evidence="7" type="primary">LOC114339951</name>
    <name evidence="5" type="synonym">LOC114328729</name>
    <name evidence="6" type="synonym">LOC114339269</name>
    <name evidence="8" type="synonym">LOC114340528</name>
    <name evidence="9" type="synonym">LOC114341863</name>
</gene>
<dbReference type="RefSeq" id="XP_028133475.1">
    <property type="nucleotide sequence ID" value="XM_028277674.1"/>
</dbReference>
<reference evidence="3" key="2">
    <citation type="submission" date="2025-05" db="UniProtKB">
        <authorList>
            <consortium name="EnsemblMetazoa"/>
        </authorList>
    </citation>
    <scope>IDENTIFICATION</scope>
</reference>
<dbReference type="RefSeq" id="XP_028148472.1">
    <property type="nucleotide sequence ID" value="XM_028292671.1"/>
</dbReference>
<accession>A0A6P7GB94</accession>
<dbReference type="OrthoDB" id="6720674at2759"/>
<keyword evidence="4" id="KW-1185">Reference proteome</keyword>
<dbReference type="RefSeq" id="XP_028145696.1">
    <property type="nucleotide sequence ID" value="XM_028289895.1"/>
</dbReference>
<dbReference type="KEGG" id="dvv:114339269"/>
<evidence type="ECO:0000256" key="1">
    <source>
        <dbReference type="SAM" id="MobiDB-lite"/>
    </source>
</evidence>
<evidence type="ECO:0000313" key="3">
    <source>
        <dbReference type="EnsemblMetazoa" id="XP_050517680.1"/>
    </source>
</evidence>
<feature type="compositionally biased region" description="Low complexity" evidence="1">
    <location>
        <begin position="183"/>
        <end position="196"/>
    </location>
</feature>
<evidence type="ECO:0000259" key="2">
    <source>
        <dbReference type="PROSITE" id="PS51029"/>
    </source>
</evidence>
<dbReference type="KEGG" id="dvv:114328729"/>
<dbReference type="AlphaFoldDB" id="A0A6P7GB94"/>
<dbReference type="RefSeq" id="XP_028147079.1">
    <property type="nucleotide sequence ID" value="XM_028291278.1"/>
</dbReference>
<evidence type="ECO:0000313" key="4">
    <source>
        <dbReference type="Proteomes" id="UP001652700"/>
    </source>
</evidence>
<feature type="compositionally biased region" description="Polar residues" evidence="1">
    <location>
        <begin position="317"/>
        <end position="351"/>
    </location>
</feature>